<dbReference type="GO" id="GO:0022857">
    <property type="term" value="F:transmembrane transporter activity"/>
    <property type="evidence" value="ECO:0007669"/>
    <property type="project" value="InterPro"/>
</dbReference>
<organism evidence="7 8">
    <name type="scientific">Candidatus Scatomorpha intestinigallinarum</name>
    <dbReference type="NCBI Taxonomy" id="2840923"/>
    <lineage>
        <taxon>Bacteria</taxon>
        <taxon>Bacillati</taxon>
        <taxon>Bacillota</taxon>
        <taxon>Clostridia</taxon>
        <taxon>Eubacteriales</taxon>
        <taxon>Candidatus Scatomorpha</taxon>
    </lineage>
</organism>
<comment type="caution">
    <text evidence="7">The sequence shown here is derived from an EMBL/GenBank/DDBJ whole genome shotgun (WGS) entry which is preliminary data.</text>
</comment>
<dbReference type="Pfam" id="PF02653">
    <property type="entry name" value="BPD_transp_2"/>
    <property type="match status" value="1"/>
</dbReference>
<evidence type="ECO:0000256" key="2">
    <source>
        <dbReference type="ARBA" id="ARBA00022475"/>
    </source>
</evidence>
<evidence type="ECO:0000256" key="3">
    <source>
        <dbReference type="ARBA" id="ARBA00022692"/>
    </source>
</evidence>
<dbReference type="AlphaFoldDB" id="A0A9D1DLJ6"/>
<reference evidence="7" key="2">
    <citation type="journal article" date="2021" name="PeerJ">
        <title>Extensive microbial diversity within the chicken gut microbiome revealed by metagenomics and culture.</title>
        <authorList>
            <person name="Gilroy R."/>
            <person name="Ravi A."/>
            <person name="Getino M."/>
            <person name="Pursley I."/>
            <person name="Horton D.L."/>
            <person name="Alikhan N.F."/>
            <person name="Baker D."/>
            <person name="Gharbi K."/>
            <person name="Hall N."/>
            <person name="Watson M."/>
            <person name="Adriaenssens E.M."/>
            <person name="Foster-Nyarko E."/>
            <person name="Jarju S."/>
            <person name="Secka A."/>
            <person name="Antonio M."/>
            <person name="Oren A."/>
            <person name="Chaudhuri R.R."/>
            <person name="La Ragione R."/>
            <person name="Hildebrand F."/>
            <person name="Pallen M.J."/>
        </authorList>
    </citation>
    <scope>NUCLEOTIDE SEQUENCE</scope>
    <source>
        <strain evidence="7">ChiGjej3B3-7149</strain>
    </source>
</reference>
<evidence type="ECO:0000256" key="4">
    <source>
        <dbReference type="ARBA" id="ARBA00022989"/>
    </source>
</evidence>
<proteinExistence type="predicted"/>
<dbReference type="PANTHER" id="PTHR32196">
    <property type="entry name" value="ABC TRANSPORTER PERMEASE PROTEIN YPHD-RELATED-RELATED"/>
    <property type="match status" value="1"/>
</dbReference>
<evidence type="ECO:0000256" key="6">
    <source>
        <dbReference type="SAM" id="Phobius"/>
    </source>
</evidence>
<keyword evidence="5 6" id="KW-0472">Membrane</keyword>
<dbReference type="PRINTS" id="PR00173">
    <property type="entry name" value="EDTRNSPORT"/>
</dbReference>
<sequence length="317" mass="33277">MEFLQSLLNGLPGSVGQGLMWGVMAIGVYITYRVLDIADLTVDGSLATGGAVCVLLTVSGVNVWLATIIAMLVGMLAGLVTGLFHTKCGIPAILAGILTQLALYSINLRIMGWGTTAGTQSTLAVSVDKFDLLVSSRYVRELSLRNPILLLLVIAAVVVGLLYWFFGTEIGCGIRATGANRNMARAQGINTEKNAVIGLMISNGIVALAGALIAQYQGSSTVDMGRGAIVIGLAAVIIGEVILGHRARNFATKLASCILGAILYYVVIQVVLRLGLNTNDLKLLTALIVALFLAIPHWKDKLMSGRRAVAGKGNNNA</sequence>
<keyword evidence="4 6" id="KW-1133">Transmembrane helix</keyword>
<name>A0A9D1DLJ6_9FIRM</name>
<dbReference type="Proteomes" id="UP000824238">
    <property type="component" value="Unassembled WGS sequence"/>
</dbReference>
<gene>
    <name evidence="7" type="ORF">IAD36_05690</name>
</gene>
<feature type="transmembrane region" description="Helical" evidence="6">
    <location>
        <begin position="224"/>
        <end position="243"/>
    </location>
</feature>
<keyword evidence="2" id="KW-1003">Cell membrane</keyword>
<feature type="transmembrane region" description="Helical" evidence="6">
    <location>
        <begin position="64"/>
        <end position="84"/>
    </location>
</feature>
<feature type="transmembrane region" description="Helical" evidence="6">
    <location>
        <begin position="255"/>
        <end position="275"/>
    </location>
</feature>
<evidence type="ECO:0000256" key="1">
    <source>
        <dbReference type="ARBA" id="ARBA00004651"/>
    </source>
</evidence>
<feature type="transmembrane region" description="Helical" evidence="6">
    <location>
        <begin position="281"/>
        <end position="298"/>
    </location>
</feature>
<dbReference type="InterPro" id="IPR001851">
    <property type="entry name" value="ABC_transp_permease"/>
</dbReference>
<feature type="transmembrane region" description="Helical" evidence="6">
    <location>
        <begin position="91"/>
        <end position="110"/>
    </location>
</feature>
<comment type="subcellular location">
    <subcellularLocation>
        <location evidence="1">Cell membrane</location>
        <topology evidence="1">Multi-pass membrane protein</topology>
    </subcellularLocation>
</comment>
<evidence type="ECO:0000313" key="8">
    <source>
        <dbReference type="Proteomes" id="UP000824238"/>
    </source>
</evidence>
<dbReference type="EMBL" id="DVHH01000140">
    <property type="protein sequence ID" value="HIR55068.1"/>
    <property type="molecule type" value="Genomic_DNA"/>
</dbReference>
<feature type="transmembrane region" description="Helical" evidence="6">
    <location>
        <begin position="148"/>
        <end position="174"/>
    </location>
</feature>
<keyword evidence="3 6" id="KW-0812">Transmembrane</keyword>
<evidence type="ECO:0000256" key="5">
    <source>
        <dbReference type="ARBA" id="ARBA00023136"/>
    </source>
</evidence>
<dbReference type="GO" id="GO:0005886">
    <property type="term" value="C:plasma membrane"/>
    <property type="evidence" value="ECO:0007669"/>
    <property type="project" value="UniProtKB-SubCell"/>
</dbReference>
<protein>
    <submittedName>
        <fullName evidence="7">ABC transporter permease</fullName>
    </submittedName>
</protein>
<dbReference type="CDD" id="cd06574">
    <property type="entry name" value="TM_PBP1_branched-chain-AA_like"/>
    <property type="match status" value="1"/>
</dbReference>
<evidence type="ECO:0000313" key="7">
    <source>
        <dbReference type="EMBL" id="HIR55068.1"/>
    </source>
</evidence>
<feature type="transmembrane region" description="Helical" evidence="6">
    <location>
        <begin position="195"/>
        <end position="218"/>
    </location>
</feature>
<accession>A0A9D1DLJ6</accession>
<feature type="transmembrane region" description="Helical" evidence="6">
    <location>
        <begin position="15"/>
        <end position="35"/>
    </location>
</feature>
<reference evidence="7" key="1">
    <citation type="submission" date="2020-10" db="EMBL/GenBank/DDBJ databases">
        <authorList>
            <person name="Gilroy R."/>
        </authorList>
    </citation>
    <scope>NUCLEOTIDE SEQUENCE</scope>
    <source>
        <strain evidence="7">ChiGjej3B3-7149</strain>
    </source>
</reference>
<dbReference type="PANTHER" id="PTHR32196:SF69">
    <property type="entry name" value="BRANCHED-CHAIN AMINO ACID TRANSPORT SYSTEM, PERMEASE PROTEIN"/>
    <property type="match status" value="1"/>
</dbReference>